<keyword evidence="3" id="KW-0865">Zymogen</keyword>
<evidence type="ECO:0000256" key="5">
    <source>
        <dbReference type="PIRSR" id="PIRSR001227-2"/>
    </source>
</evidence>
<dbReference type="GO" id="GO:0017000">
    <property type="term" value="P:antibiotic biosynthetic process"/>
    <property type="evidence" value="ECO:0007669"/>
    <property type="project" value="InterPro"/>
</dbReference>
<evidence type="ECO:0000256" key="1">
    <source>
        <dbReference type="ARBA" id="ARBA00006586"/>
    </source>
</evidence>
<comment type="cofactor">
    <cofactor evidence="5">
        <name>Ca(2+)</name>
        <dbReference type="ChEBI" id="CHEBI:29108"/>
    </cofactor>
    <text evidence="5">Binds 1 Ca(2+) ion per dimer.</text>
</comment>
<dbReference type="InterPro" id="IPR043146">
    <property type="entry name" value="Penicillin_amidase_N_B-knob"/>
</dbReference>
<dbReference type="GO" id="GO:0016811">
    <property type="term" value="F:hydrolase activity, acting on carbon-nitrogen (but not peptide) bonds, in linear amides"/>
    <property type="evidence" value="ECO:0007669"/>
    <property type="project" value="InterPro"/>
</dbReference>
<dbReference type="Gene3D" id="3.60.20.10">
    <property type="entry name" value="Glutamine Phosphoribosylpyrophosphate, subunit 1, domain 1"/>
    <property type="match status" value="1"/>
</dbReference>
<dbReference type="PROSITE" id="PS51257">
    <property type="entry name" value="PROKAR_LIPOPROTEIN"/>
    <property type="match status" value="1"/>
</dbReference>
<protein>
    <submittedName>
        <fullName evidence="6">Penicillin amidase</fullName>
    </submittedName>
</protein>
<dbReference type="InterPro" id="IPR043147">
    <property type="entry name" value="Penicillin_amidase_A-knob"/>
</dbReference>
<dbReference type="GO" id="GO:0046872">
    <property type="term" value="F:metal ion binding"/>
    <property type="evidence" value="ECO:0007669"/>
    <property type="project" value="UniProtKB-KW"/>
</dbReference>
<comment type="caution">
    <text evidence="6">The sequence shown here is derived from an EMBL/GenBank/DDBJ whole genome shotgun (WGS) entry which is preliminary data.</text>
</comment>
<dbReference type="RefSeq" id="WP_133556246.1">
    <property type="nucleotide sequence ID" value="NZ_SNYF01000007.1"/>
</dbReference>
<feature type="active site" description="Nucleophile" evidence="4">
    <location>
        <position position="270"/>
    </location>
</feature>
<dbReference type="InterPro" id="IPR029055">
    <property type="entry name" value="Ntn_hydrolases_N"/>
</dbReference>
<dbReference type="AlphaFoldDB" id="A0A4R6T630"/>
<dbReference type="PIRSF" id="PIRSF001227">
    <property type="entry name" value="Pen_acylase"/>
    <property type="match status" value="1"/>
</dbReference>
<evidence type="ECO:0000256" key="2">
    <source>
        <dbReference type="ARBA" id="ARBA00022801"/>
    </source>
</evidence>
<evidence type="ECO:0000313" key="6">
    <source>
        <dbReference type="EMBL" id="TDQ16368.1"/>
    </source>
</evidence>
<comment type="similarity">
    <text evidence="1">Belongs to the peptidase S45 family.</text>
</comment>
<keyword evidence="5" id="KW-0106">Calcium</keyword>
<dbReference type="Gene3D" id="2.30.120.10">
    <property type="match status" value="1"/>
</dbReference>
<dbReference type="Gene3D" id="1.10.439.10">
    <property type="entry name" value="Penicillin Amidohydrolase, domain 1"/>
    <property type="match status" value="1"/>
</dbReference>
<feature type="binding site" evidence="5">
    <location>
        <position position="174"/>
    </location>
    <ligand>
        <name>Ca(2+)</name>
        <dbReference type="ChEBI" id="CHEBI:29108"/>
    </ligand>
</feature>
<organism evidence="6 7">
    <name type="scientific">Algoriphagus boseongensis</name>
    <dbReference type="NCBI Taxonomy" id="1442587"/>
    <lineage>
        <taxon>Bacteria</taxon>
        <taxon>Pseudomonadati</taxon>
        <taxon>Bacteroidota</taxon>
        <taxon>Cytophagia</taxon>
        <taxon>Cytophagales</taxon>
        <taxon>Cyclobacteriaceae</taxon>
        <taxon>Algoriphagus</taxon>
    </lineage>
</organism>
<keyword evidence="7" id="KW-1185">Reference proteome</keyword>
<dbReference type="SUPFAM" id="SSF56235">
    <property type="entry name" value="N-terminal nucleophile aminohydrolases (Ntn hydrolases)"/>
    <property type="match status" value="1"/>
</dbReference>
<feature type="binding site" evidence="5">
    <location>
        <position position="342"/>
    </location>
    <ligand>
        <name>Ca(2+)</name>
        <dbReference type="ChEBI" id="CHEBI:29108"/>
    </ligand>
</feature>
<dbReference type="Proteomes" id="UP000294535">
    <property type="component" value="Unassembled WGS sequence"/>
</dbReference>
<keyword evidence="2" id="KW-0378">Hydrolase</keyword>
<dbReference type="InterPro" id="IPR002692">
    <property type="entry name" value="S45"/>
</dbReference>
<dbReference type="InterPro" id="IPR014395">
    <property type="entry name" value="Pen/GL7ACA/AHL_acylase"/>
</dbReference>
<evidence type="ECO:0000313" key="7">
    <source>
        <dbReference type="Proteomes" id="UP000294535"/>
    </source>
</evidence>
<sequence>MNFKSIYFWGILILLLSCADPKSQVEIQGLEEKVEVFRDSIGINHIFAQNEHDLFFTQGYMAAKDRLFQFEIWRRQATGTLSEILGERELKRDIGVRLFKFRGEKSKELNHYHPRGEMIVDAFVAGVNQYISEARSNPENLPIEFQMLGILPEPWTWEVVISRHQGLLGNATNELNFSRIVSLIGSEETKKYFNFHPNDPVLDLDPSIPKELLFKDILGPYRAFRNSVDFYPEDIKPEFRKEEKEFQEALSFLKEEKDLTERSDEFANGSNNWVISGSKTESGFPFMANDPHRAQAVPSLRYWVHLNAPGWNVIGGGEPEIPGVSIGHNDFGAWGLTIFSTDFEDIRVYELNPSDSNQYFYKGEWVNFKIEYDTIQVKGKNPVPIRHLYTIHGPVTFVDTELGKAVGMQCAWLEPGAAPYLASLSMGQAKNWEEFRAACTLNFVPGENMIWADRAGNIGWQATGIPPIRRGFSGLVATLGDGSKEWDGYLPIAEKPHEYNPDRGFIATANQNVAPENYPFGDALGYEWADDFRAKRIQEVLSQNKKFSIEEMGALQNDYLSLPARKLIPFLEKITFEDPQADSLRQVILKWDFVLDKNSIPAGVYVMWERTLRNQASELFVPEKIRSLVGSLSMTRVIQWVENPGLIIAKNAEEERNNWLKSSFEEAISSLKIKLGNNLSAWQYGQEAYKHAIIRHPLSAAVSSDWEKKLNHGPVPRGGYSYTPGANSYGDNNSSGASFRIIVDTGDWEKTLGINTPGQSGNPESPFYGNLFPIWAEDRFLTIPFSKEKIQNSSFQRNLLSPGSK</sequence>
<dbReference type="CDD" id="cd03747">
    <property type="entry name" value="Ntn_PGA_like"/>
    <property type="match status" value="1"/>
</dbReference>
<accession>A0A4R6T630</accession>
<gene>
    <name evidence="6" type="ORF">DFQ04_2486</name>
</gene>
<dbReference type="EMBL" id="SNYF01000007">
    <property type="protein sequence ID" value="TDQ16368.1"/>
    <property type="molecule type" value="Genomic_DNA"/>
</dbReference>
<dbReference type="PANTHER" id="PTHR34218">
    <property type="entry name" value="PEPTIDASE S45 PENICILLIN AMIDASE"/>
    <property type="match status" value="1"/>
</dbReference>
<proteinExistence type="inferred from homology"/>
<dbReference type="Pfam" id="PF01804">
    <property type="entry name" value="Penicil_amidase"/>
    <property type="match status" value="1"/>
</dbReference>
<reference evidence="6 7" key="1">
    <citation type="submission" date="2019-03" db="EMBL/GenBank/DDBJ databases">
        <title>Genomic Encyclopedia of Type Strains, Phase III (KMG-III): the genomes of soil and plant-associated and newly described type strains.</title>
        <authorList>
            <person name="Whitman W."/>
        </authorList>
    </citation>
    <scope>NUCLEOTIDE SEQUENCE [LARGE SCALE GENOMIC DNA]</scope>
    <source>
        <strain evidence="6 7">CECT 8446</strain>
    </source>
</reference>
<keyword evidence="5" id="KW-0479">Metal-binding</keyword>
<feature type="binding site" evidence="5">
    <location>
        <position position="345"/>
    </location>
    <ligand>
        <name>Ca(2+)</name>
        <dbReference type="ChEBI" id="CHEBI:29108"/>
    </ligand>
</feature>
<dbReference type="Gene3D" id="1.10.1400.10">
    <property type="match status" value="1"/>
</dbReference>
<evidence type="ECO:0000256" key="4">
    <source>
        <dbReference type="PIRSR" id="PIRSR001227-1"/>
    </source>
</evidence>
<dbReference type="PANTHER" id="PTHR34218:SF4">
    <property type="entry name" value="ACYL-HOMOSERINE LACTONE ACYLASE QUIP"/>
    <property type="match status" value="1"/>
</dbReference>
<evidence type="ECO:0000256" key="3">
    <source>
        <dbReference type="ARBA" id="ARBA00023145"/>
    </source>
</evidence>
<name>A0A4R6T630_9BACT</name>
<dbReference type="InterPro" id="IPR023343">
    <property type="entry name" value="Penicillin_amidase_dom1"/>
</dbReference>
<dbReference type="OrthoDB" id="9759796at2"/>